<dbReference type="Proteomes" id="UP000748531">
    <property type="component" value="Unassembled WGS sequence"/>
</dbReference>
<proteinExistence type="predicted"/>
<organism evidence="2 3">
    <name type="scientific">Paragonimus heterotremus</name>
    <dbReference type="NCBI Taxonomy" id="100268"/>
    <lineage>
        <taxon>Eukaryota</taxon>
        <taxon>Metazoa</taxon>
        <taxon>Spiralia</taxon>
        <taxon>Lophotrochozoa</taxon>
        <taxon>Platyhelminthes</taxon>
        <taxon>Trematoda</taxon>
        <taxon>Digenea</taxon>
        <taxon>Plagiorchiida</taxon>
        <taxon>Troglotremata</taxon>
        <taxon>Troglotrematidae</taxon>
        <taxon>Paragonimus</taxon>
    </lineage>
</organism>
<evidence type="ECO:0000256" key="1">
    <source>
        <dbReference type="SAM" id="MobiDB-lite"/>
    </source>
</evidence>
<evidence type="ECO:0000313" key="3">
    <source>
        <dbReference type="Proteomes" id="UP000748531"/>
    </source>
</evidence>
<evidence type="ECO:0000313" key="2">
    <source>
        <dbReference type="EMBL" id="KAF5403333.1"/>
    </source>
</evidence>
<gene>
    <name evidence="2" type="ORF">PHET_03226</name>
</gene>
<feature type="compositionally biased region" description="Low complexity" evidence="1">
    <location>
        <begin position="466"/>
        <end position="496"/>
    </location>
</feature>
<feature type="region of interest" description="Disordered" evidence="1">
    <location>
        <begin position="464"/>
        <end position="525"/>
    </location>
</feature>
<accession>A0A8J4TC90</accession>
<keyword evidence="3" id="KW-1185">Reference proteome</keyword>
<comment type="caution">
    <text evidence="2">The sequence shown here is derived from an EMBL/GenBank/DDBJ whole genome shotgun (WGS) entry which is preliminary data.</text>
</comment>
<feature type="region of interest" description="Disordered" evidence="1">
    <location>
        <begin position="725"/>
        <end position="746"/>
    </location>
</feature>
<reference evidence="2" key="1">
    <citation type="submission" date="2019-05" db="EMBL/GenBank/DDBJ databases">
        <title>Annotation for the trematode Paragonimus heterotremus.</title>
        <authorList>
            <person name="Choi Y.-J."/>
        </authorList>
    </citation>
    <scope>NUCLEOTIDE SEQUENCE</scope>
    <source>
        <strain evidence="2">LC</strain>
    </source>
</reference>
<dbReference type="OrthoDB" id="6257039at2759"/>
<protein>
    <submittedName>
        <fullName evidence="2">Ras guanine nucleotide exchange factor</fullName>
    </submittedName>
</protein>
<feature type="compositionally biased region" description="Polar residues" evidence="1">
    <location>
        <begin position="373"/>
        <end position="386"/>
    </location>
</feature>
<dbReference type="EMBL" id="LUCH01001283">
    <property type="protein sequence ID" value="KAF5403333.1"/>
    <property type="molecule type" value="Genomic_DNA"/>
</dbReference>
<name>A0A8J4TC90_9TREM</name>
<sequence length="1020" mass="111674">MSDNIAPQLREDVLERLRAVAATRNFTKTPEEIERLIWERARGVEKSYLDLLSRVLSPVTSANVSSAPVIQPMPMGGGSINQQPQMSTLHMNTTQRPISALMQPQQRPQYPASVSLPVTVQAGLQPNQVALHRPRMQSVVSQPNLVQHMQQMYPVSGVTSGQPVIVCSANRPASASLIPQGTTISGHLQTPLIMYQQVNPDKTVNRQTAVQAQPGSMAGAQILHHRADGCARLYARRLPGALPVTGANAVLIRTTSSGSVGALSSQLPSTTSTTLGPDDASLSVGPDQVVNVPVNSKPVITVLPGGQAKVVRPNAQGVPKVSTIQHSAQPKLTVQTVNPVQGSVTSATRTHSANSLTGRSGSHHVDGSGRSGSGASKPNQEPQTPEVQAQIVSRLTVIAARYLPAVRHAIQLVSAQPELHTYVRKYTKLKDILENPEANLHGIRLGQVHLIEQLLNEIERNPMHLAQQQQQQQQPQQQAAKAAAAAASSAASTASSLPHPSKLQSDVRRHTVPTHGSVPPNVDQPRQRIVLQQQPHHQFQQQSVMHAQNRFRVPMTNLNTLLSQPLGVTSPTGVPEGHQSSAPGKPHAQFLTANRALLVSTSPDTANVAAGVLLTDLHSARHGMSSAQLENQSNRSVSLAYGLAGQCGSQPRNFGVSGIYSNLQVLASELEKISDRASQDPSFARRVSRAINEISHETKPFREKIGLWLPQDLYLSELESRDKVSSALQSDQDEANVPARPASRKREREGCVLPDCKTNEAEFLLKEQHTEAKVIAVSRGPNENMEPKEKKPCLSSNEHTTVEADEQWDGMTKDNNLHNQAWNLKSSCLFITAVVPNDPEASPLETFSTDQLERLNPAIRREIAVVRELHICVQSNPTPPSIDEMETYATCFDSGEWNTSCHLRLNLDEEEASCLPCPPPSLMIRLAPDYLKTGRLNWFYYPRAKHETHASVSSSFSSREHAEFLDLCYLELDRKLQQRLRRVTHHRLSLYLVSKTWLDSICAAMARFVKFDHNLPTLGY</sequence>
<feature type="region of interest" description="Disordered" evidence="1">
    <location>
        <begin position="344"/>
        <end position="386"/>
    </location>
</feature>
<dbReference type="AlphaFoldDB" id="A0A8J4TC90"/>
<feature type="compositionally biased region" description="Polar residues" evidence="1">
    <location>
        <begin position="344"/>
        <end position="360"/>
    </location>
</feature>